<evidence type="ECO:0000256" key="1">
    <source>
        <dbReference type="SAM" id="MobiDB-lite"/>
    </source>
</evidence>
<proteinExistence type="predicted"/>
<sequence length="135" mass="14301">MSVAPHFPAAQTRTRPPVIAPHRATALRRAGGLHVVPSAPVARPTPAAPPTAPAGASTAPERPALSRREVEVLLAWLAAESKAEAAGALYITASTVNTHLTRIRAKYTAVGRPARSKANLFARAIQDGYTRLDEW</sequence>
<dbReference type="Pfam" id="PF00196">
    <property type="entry name" value="GerE"/>
    <property type="match status" value="1"/>
</dbReference>
<dbReference type="SMART" id="SM00421">
    <property type="entry name" value="HTH_LUXR"/>
    <property type="match status" value="1"/>
</dbReference>
<evidence type="ECO:0000259" key="2">
    <source>
        <dbReference type="SMART" id="SM00421"/>
    </source>
</evidence>
<name>A0ABW3G698_9NOCA</name>
<protein>
    <submittedName>
        <fullName evidence="3">LuxR C-terminal-related transcriptional regulator</fullName>
    </submittedName>
</protein>
<comment type="caution">
    <text evidence="3">The sequence shown here is derived from an EMBL/GenBank/DDBJ whole genome shotgun (WGS) entry which is preliminary data.</text>
</comment>
<dbReference type="InterPro" id="IPR036388">
    <property type="entry name" value="WH-like_DNA-bd_sf"/>
</dbReference>
<accession>A0ABW3G698</accession>
<feature type="domain" description="HTH luxR-type" evidence="2">
    <location>
        <begin position="62"/>
        <end position="124"/>
    </location>
</feature>
<dbReference type="SUPFAM" id="SSF46894">
    <property type="entry name" value="C-terminal effector domain of the bipartite response regulators"/>
    <property type="match status" value="1"/>
</dbReference>
<gene>
    <name evidence="3" type="ORF">ACFQ04_02180</name>
</gene>
<dbReference type="RefSeq" id="WP_253647439.1">
    <property type="nucleotide sequence ID" value="NZ_BAAAMO010000002.1"/>
</dbReference>
<keyword evidence="4" id="KW-1185">Reference proteome</keyword>
<dbReference type="EMBL" id="JBHTIL010000001">
    <property type="protein sequence ID" value="MFD0924536.1"/>
    <property type="molecule type" value="Genomic_DNA"/>
</dbReference>
<dbReference type="InterPro" id="IPR000792">
    <property type="entry name" value="Tscrpt_reg_LuxR_C"/>
</dbReference>
<reference evidence="4" key="1">
    <citation type="journal article" date="2019" name="Int. J. Syst. Evol. Microbiol.">
        <title>The Global Catalogue of Microorganisms (GCM) 10K type strain sequencing project: providing services to taxonomists for standard genome sequencing and annotation.</title>
        <authorList>
            <consortium name="The Broad Institute Genomics Platform"/>
            <consortium name="The Broad Institute Genome Sequencing Center for Infectious Disease"/>
            <person name="Wu L."/>
            <person name="Ma J."/>
        </authorList>
    </citation>
    <scope>NUCLEOTIDE SEQUENCE [LARGE SCALE GENOMIC DNA]</scope>
    <source>
        <strain evidence="4">CCUG 50873</strain>
    </source>
</reference>
<evidence type="ECO:0000313" key="3">
    <source>
        <dbReference type="EMBL" id="MFD0924536.1"/>
    </source>
</evidence>
<evidence type="ECO:0000313" key="4">
    <source>
        <dbReference type="Proteomes" id="UP001597068"/>
    </source>
</evidence>
<dbReference type="Gene3D" id="1.10.10.10">
    <property type="entry name" value="Winged helix-like DNA-binding domain superfamily/Winged helix DNA-binding domain"/>
    <property type="match status" value="1"/>
</dbReference>
<feature type="region of interest" description="Disordered" evidence="1">
    <location>
        <begin position="37"/>
        <end position="63"/>
    </location>
</feature>
<dbReference type="InterPro" id="IPR016032">
    <property type="entry name" value="Sig_transdc_resp-reg_C-effctor"/>
</dbReference>
<organism evidence="3 4">
    <name type="scientific">Williamsia deligens</name>
    <dbReference type="NCBI Taxonomy" id="321325"/>
    <lineage>
        <taxon>Bacteria</taxon>
        <taxon>Bacillati</taxon>
        <taxon>Actinomycetota</taxon>
        <taxon>Actinomycetes</taxon>
        <taxon>Mycobacteriales</taxon>
        <taxon>Nocardiaceae</taxon>
        <taxon>Williamsia</taxon>
    </lineage>
</organism>
<dbReference type="Proteomes" id="UP001597068">
    <property type="component" value="Unassembled WGS sequence"/>
</dbReference>